<evidence type="ECO:0000313" key="6">
    <source>
        <dbReference type="EMBL" id="KHJ93927.1"/>
    </source>
</evidence>
<reference evidence="6 7" key="1">
    <citation type="submission" date="2014-03" db="EMBL/GenBank/DDBJ databases">
        <title>Draft genome of the hookworm Oesophagostomum dentatum.</title>
        <authorList>
            <person name="Mitreva M."/>
        </authorList>
    </citation>
    <scope>NUCLEOTIDE SEQUENCE [LARGE SCALE GENOMIC DNA]</scope>
    <source>
        <strain evidence="6 7">OD-Hann</strain>
    </source>
</reference>
<accession>A0A0B1TDL3</accession>
<evidence type="ECO:0000313" key="7">
    <source>
        <dbReference type="Proteomes" id="UP000053660"/>
    </source>
</evidence>
<dbReference type="EC" id="3.2.1.52" evidence="3"/>
<keyword evidence="7" id="KW-1185">Reference proteome</keyword>
<feature type="domain" description="Glycoside hydrolase family 20 catalytic" evidence="5">
    <location>
        <begin position="58"/>
        <end position="206"/>
    </location>
</feature>
<dbReference type="GO" id="GO:0004563">
    <property type="term" value="F:beta-N-acetylhexosaminidase activity"/>
    <property type="evidence" value="ECO:0007669"/>
    <property type="project" value="UniProtKB-EC"/>
</dbReference>
<proteinExistence type="inferred from homology"/>
<dbReference type="CDD" id="cd06565">
    <property type="entry name" value="GH20_GcnA-like"/>
    <property type="match status" value="1"/>
</dbReference>
<dbReference type="SUPFAM" id="SSF51445">
    <property type="entry name" value="(Trans)glycosidases"/>
    <property type="match status" value="1"/>
</dbReference>
<dbReference type="AlphaFoldDB" id="A0A0B1TDL3"/>
<dbReference type="Pfam" id="PF00728">
    <property type="entry name" value="Glyco_hydro_20"/>
    <property type="match status" value="1"/>
</dbReference>
<evidence type="ECO:0000256" key="4">
    <source>
        <dbReference type="ARBA" id="ARBA00022801"/>
    </source>
</evidence>
<keyword evidence="4" id="KW-0378">Hydrolase</keyword>
<dbReference type="GO" id="GO:0005975">
    <property type="term" value="P:carbohydrate metabolic process"/>
    <property type="evidence" value="ECO:0007669"/>
    <property type="project" value="InterPro"/>
</dbReference>
<evidence type="ECO:0000256" key="3">
    <source>
        <dbReference type="ARBA" id="ARBA00012663"/>
    </source>
</evidence>
<comment type="catalytic activity">
    <reaction evidence="1">
        <text>Hydrolysis of terminal non-reducing N-acetyl-D-hexosamine residues in N-acetyl-beta-D-hexosaminides.</text>
        <dbReference type="EC" id="3.2.1.52"/>
    </reaction>
</comment>
<sequence length="393" mass="44627">MKFVFLGPGSTDPSRSAPPQPTYFKQLLNSVAELGANGVLIEWEDMFPYEGELGSIKNGNAYSYSEVLDILQHAESQGLSVTPLVQTVGHLEWILKTSNFAHLREISNFPMVACIGDNQAQELILDAVNQVMALHSKIRVPYIHIGADEVYQMGECEADRRVLPVKYKSDKKRLMFDYVRTVAENITLQYPKTKVLMWYDEFRNVSHTLIREYELDRLVTPVVWKYTADLDKDLPNSMWEELARSFSSVWGGSAFKGADGPNTIWNRVKPYIQNNQQWYLQSLEHADLFSDFHGFFLTGWQRFDHFASLCELMPVSMASLAVNLKLVQNFVLTDFDNEIILRSLRCPVETTMTQLLAGEDKCRFPGMLEQIGCASIIDISTNQGLIRAAALMG</sequence>
<dbReference type="InterPro" id="IPR015883">
    <property type="entry name" value="Glyco_hydro_20_cat"/>
</dbReference>
<name>A0A0B1TDL3_OESDE</name>
<protein>
    <recommendedName>
        <fullName evidence="3">beta-N-acetylhexosaminidase</fullName>
        <ecNumber evidence="3">3.2.1.52</ecNumber>
    </recommendedName>
</protein>
<dbReference type="Proteomes" id="UP000053660">
    <property type="component" value="Unassembled WGS sequence"/>
</dbReference>
<evidence type="ECO:0000259" key="5">
    <source>
        <dbReference type="Pfam" id="PF00728"/>
    </source>
</evidence>
<comment type="similarity">
    <text evidence="2">Belongs to the glycosyl hydrolase 20 family.</text>
</comment>
<evidence type="ECO:0000256" key="1">
    <source>
        <dbReference type="ARBA" id="ARBA00001231"/>
    </source>
</evidence>
<dbReference type="EMBL" id="KN550542">
    <property type="protein sequence ID" value="KHJ93927.1"/>
    <property type="molecule type" value="Genomic_DNA"/>
</dbReference>
<dbReference type="PANTHER" id="PTHR21040">
    <property type="entry name" value="BCDNA.GH04120"/>
    <property type="match status" value="1"/>
</dbReference>
<dbReference type="InterPro" id="IPR038901">
    <property type="entry name" value="HEXDC-like"/>
</dbReference>
<dbReference type="Gene3D" id="3.20.20.80">
    <property type="entry name" value="Glycosidases"/>
    <property type="match status" value="1"/>
</dbReference>
<evidence type="ECO:0000256" key="2">
    <source>
        <dbReference type="ARBA" id="ARBA00006285"/>
    </source>
</evidence>
<dbReference type="PANTHER" id="PTHR21040:SF8">
    <property type="entry name" value="BCDNA.GH04120"/>
    <property type="match status" value="1"/>
</dbReference>
<dbReference type="InterPro" id="IPR017853">
    <property type="entry name" value="GH"/>
</dbReference>
<dbReference type="OrthoDB" id="10023921at2759"/>
<gene>
    <name evidence="6" type="ORF">OESDEN_06158</name>
</gene>
<organism evidence="6 7">
    <name type="scientific">Oesophagostomum dentatum</name>
    <name type="common">Nodular worm</name>
    <dbReference type="NCBI Taxonomy" id="61180"/>
    <lineage>
        <taxon>Eukaryota</taxon>
        <taxon>Metazoa</taxon>
        <taxon>Ecdysozoa</taxon>
        <taxon>Nematoda</taxon>
        <taxon>Chromadorea</taxon>
        <taxon>Rhabditida</taxon>
        <taxon>Rhabditina</taxon>
        <taxon>Rhabditomorpha</taxon>
        <taxon>Strongyloidea</taxon>
        <taxon>Strongylidae</taxon>
        <taxon>Oesophagostomum</taxon>
    </lineage>
</organism>